<keyword evidence="1" id="KW-0732">Signal</keyword>
<evidence type="ECO:0000313" key="2">
    <source>
        <dbReference type="EMBL" id="MBM7122940.1"/>
    </source>
</evidence>
<proteinExistence type="predicted"/>
<sequence length="153" mass="15366">MIKRSMGMAALVLACAGAMSAAPVSTARAADAEVKCDLSFSLSGWSAIYKHASGSGTVVCSNGERAKVKISLNGGGLTAGKYHIDNGKGDITHVHGIKDVFGDYAQAGAEAGVVKTGEAQVLTKGTVSLALHGSGEGINLGVSVGQFTITKAE</sequence>
<reference evidence="2 3" key="1">
    <citation type="submission" date="2020-10" db="EMBL/GenBank/DDBJ databases">
        <title>Phylogeny of dyella-like bacteria.</title>
        <authorList>
            <person name="Fu J."/>
        </authorList>
    </citation>
    <scope>NUCLEOTIDE SEQUENCE [LARGE SCALE GENOMIC DNA]</scope>
    <source>
        <strain evidence="2 3">THG-B117</strain>
    </source>
</reference>
<dbReference type="RefSeq" id="WP_204637352.1">
    <property type="nucleotide sequence ID" value="NZ_JADIKC010000007.1"/>
</dbReference>
<keyword evidence="3" id="KW-1185">Reference proteome</keyword>
<evidence type="ECO:0000313" key="3">
    <source>
        <dbReference type="Proteomes" id="UP001430065"/>
    </source>
</evidence>
<evidence type="ECO:0008006" key="4">
    <source>
        <dbReference type="Google" id="ProtNLM"/>
    </source>
</evidence>
<evidence type="ECO:0000256" key="1">
    <source>
        <dbReference type="SAM" id="SignalP"/>
    </source>
</evidence>
<dbReference type="PROSITE" id="PS51257">
    <property type="entry name" value="PROKAR_LIPOPROTEIN"/>
    <property type="match status" value="1"/>
</dbReference>
<comment type="caution">
    <text evidence="2">The sequence shown here is derived from an EMBL/GenBank/DDBJ whole genome shotgun (WGS) entry which is preliminary data.</text>
</comment>
<name>A0ABS2JV90_9GAMM</name>
<gene>
    <name evidence="2" type="ORF">ISP20_17370</name>
</gene>
<dbReference type="Proteomes" id="UP001430065">
    <property type="component" value="Unassembled WGS sequence"/>
</dbReference>
<organism evidence="2 3">
    <name type="scientific">Dyella kyungheensis</name>
    <dbReference type="NCBI Taxonomy" id="1242174"/>
    <lineage>
        <taxon>Bacteria</taxon>
        <taxon>Pseudomonadati</taxon>
        <taxon>Pseudomonadota</taxon>
        <taxon>Gammaproteobacteria</taxon>
        <taxon>Lysobacterales</taxon>
        <taxon>Rhodanobacteraceae</taxon>
        <taxon>Dyella</taxon>
    </lineage>
</organism>
<feature type="signal peptide" evidence="1">
    <location>
        <begin position="1"/>
        <end position="21"/>
    </location>
</feature>
<accession>A0ABS2JV90</accession>
<protein>
    <recommendedName>
        <fullName evidence="4">Secreted protein</fullName>
    </recommendedName>
</protein>
<feature type="chain" id="PRO_5045677233" description="Secreted protein" evidence="1">
    <location>
        <begin position="22"/>
        <end position="153"/>
    </location>
</feature>
<dbReference type="EMBL" id="JADIKC010000007">
    <property type="protein sequence ID" value="MBM7122940.1"/>
    <property type="molecule type" value="Genomic_DNA"/>
</dbReference>